<name>A0A645CGW8_9ZZZZ</name>
<sequence length="72" mass="8198">MRALLQRRFTQRYCYPVDPSESRSPSADPVKGTRADKGELRNIATRCDAVIDMCHVPVPPLDFSSLFLRCWG</sequence>
<accession>A0A645CGW8</accession>
<proteinExistence type="predicted"/>
<dbReference type="EMBL" id="VSSQ01027116">
    <property type="protein sequence ID" value="MPM76181.1"/>
    <property type="molecule type" value="Genomic_DNA"/>
</dbReference>
<protein>
    <submittedName>
        <fullName evidence="2">Uncharacterized protein</fullName>
    </submittedName>
</protein>
<organism evidence="2">
    <name type="scientific">bioreactor metagenome</name>
    <dbReference type="NCBI Taxonomy" id="1076179"/>
    <lineage>
        <taxon>unclassified sequences</taxon>
        <taxon>metagenomes</taxon>
        <taxon>ecological metagenomes</taxon>
    </lineage>
</organism>
<evidence type="ECO:0000313" key="2">
    <source>
        <dbReference type="EMBL" id="MPM76181.1"/>
    </source>
</evidence>
<feature type="region of interest" description="Disordered" evidence="1">
    <location>
        <begin position="16"/>
        <end position="35"/>
    </location>
</feature>
<evidence type="ECO:0000256" key="1">
    <source>
        <dbReference type="SAM" id="MobiDB-lite"/>
    </source>
</evidence>
<gene>
    <name evidence="2" type="ORF">SDC9_123177</name>
</gene>
<dbReference type="AlphaFoldDB" id="A0A645CGW8"/>
<reference evidence="2" key="1">
    <citation type="submission" date="2019-08" db="EMBL/GenBank/DDBJ databases">
        <authorList>
            <person name="Kucharzyk K."/>
            <person name="Murdoch R.W."/>
            <person name="Higgins S."/>
            <person name="Loffler F."/>
        </authorList>
    </citation>
    <scope>NUCLEOTIDE SEQUENCE</scope>
</reference>
<comment type="caution">
    <text evidence="2">The sequence shown here is derived from an EMBL/GenBank/DDBJ whole genome shotgun (WGS) entry which is preliminary data.</text>
</comment>